<dbReference type="Proteomes" id="UP000050465">
    <property type="component" value="Unassembled WGS sequence"/>
</dbReference>
<evidence type="ECO:0000313" key="1">
    <source>
        <dbReference type="EMBL" id="KPQ32981.1"/>
    </source>
</evidence>
<proteinExistence type="predicted"/>
<reference evidence="1 2" key="1">
    <citation type="submission" date="2015-09" db="EMBL/GenBank/DDBJ databases">
        <title>Identification and resolution of microdiversity through metagenomic sequencing of parallel consortia.</title>
        <authorList>
            <person name="Nelson W.C."/>
            <person name="Romine M.F."/>
            <person name="Lindemann S.R."/>
        </authorList>
    </citation>
    <scope>NUCLEOTIDE SEQUENCE [LARGE SCALE GENOMIC DNA]</scope>
    <source>
        <strain evidence="1">Ana</strain>
    </source>
</reference>
<gene>
    <name evidence="1" type="ORF">HLUCCA11_20005</name>
</gene>
<dbReference type="STRING" id="1666911.HLUCCA11_20005"/>
<evidence type="ECO:0000313" key="2">
    <source>
        <dbReference type="Proteomes" id="UP000050465"/>
    </source>
</evidence>
<dbReference type="AlphaFoldDB" id="A0A0P7YRM4"/>
<name>A0A0P7YRM4_9CYAN</name>
<sequence>MYNSLTKRNTFALSLYHRSGGRASAVDLLVGLKGYGKFELATQDILSIGRDLLCLLESHHAYPILHYFRFHEPHYALARMALISLDLATLIKTALHPQVYQSLIGSSAVKALESGGLDMLFQLADSFLSSNQLAKPQPTSEWRHQYFKSMKALQQQGIETVIDWETGADAYVAQRSRWDATVRSFAAYMEYQWSEIAPVEQEGA</sequence>
<protein>
    <submittedName>
        <fullName evidence="1">Uncharacterized protein</fullName>
    </submittedName>
</protein>
<accession>A0A0P7YRM4</accession>
<dbReference type="EMBL" id="LJZR01000041">
    <property type="protein sequence ID" value="KPQ32981.1"/>
    <property type="molecule type" value="Genomic_DNA"/>
</dbReference>
<organism evidence="1 2">
    <name type="scientific">Phormidesmis priestleyi Ana</name>
    <dbReference type="NCBI Taxonomy" id="1666911"/>
    <lineage>
        <taxon>Bacteria</taxon>
        <taxon>Bacillati</taxon>
        <taxon>Cyanobacteriota</taxon>
        <taxon>Cyanophyceae</taxon>
        <taxon>Leptolyngbyales</taxon>
        <taxon>Leptolyngbyaceae</taxon>
        <taxon>Phormidesmis</taxon>
    </lineage>
</organism>
<comment type="caution">
    <text evidence="1">The sequence shown here is derived from an EMBL/GenBank/DDBJ whole genome shotgun (WGS) entry which is preliminary data.</text>
</comment>